<reference evidence="1" key="2">
    <citation type="submission" date="2018-03" db="EMBL/GenBank/DDBJ databases">
        <title>The Triticum urartu genome reveals the dynamic nature of wheat genome evolution.</title>
        <authorList>
            <person name="Ling H."/>
            <person name="Ma B."/>
            <person name="Shi X."/>
            <person name="Liu H."/>
            <person name="Dong L."/>
            <person name="Sun H."/>
            <person name="Cao Y."/>
            <person name="Gao Q."/>
            <person name="Zheng S."/>
            <person name="Li Y."/>
            <person name="Yu Y."/>
            <person name="Du H."/>
            <person name="Qi M."/>
            <person name="Li Y."/>
            <person name="Yu H."/>
            <person name="Cui Y."/>
            <person name="Wang N."/>
            <person name="Chen C."/>
            <person name="Wu H."/>
            <person name="Zhao Y."/>
            <person name="Zhang J."/>
            <person name="Li Y."/>
            <person name="Zhou W."/>
            <person name="Zhang B."/>
            <person name="Hu W."/>
            <person name="Eijk M."/>
            <person name="Tang J."/>
            <person name="Witsenboer H."/>
            <person name="Zhao S."/>
            <person name="Li Z."/>
            <person name="Zhang A."/>
            <person name="Wang D."/>
            <person name="Liang C."/>
        </authorList>
    </citation>
    <scope>NUCLEOTIDE SEQUENCE [LARGE SCALE GENOMIC DNA]</scope>
    <source>
        <strain evidence="1">cv. G1812</strain>
    </source>
</reference>
<sequence>MTHFLQRKRGGRVSYVAIKLDMSKAYDRVEWKFLQGIMLKLGFNRSWVQLMMNCVTTVKYQIKVNGDVTKMIIPERGLRQDDSLLLLEVNANSSRELNQILNSYEACLGQAINKEKSPILFSKNTKMEDKEELMN</sequence>
<name>A0A8R7QUK2_TRIUA</name>
<dbReference type="EnsemblPlants" id="TuG1812G0600002712.01.T01">
    <property type="protein sequence ID" value="TuG1812G0600002712.01.T01"/>
    <property type="gene ID" value="TuG1812G0600002712.01"/>
</dbReference>
<evidence type="ECO:0008006" key="3">
    <source>
        <dbReference type="Google" id="ProtNLM"/>
    </source>
</evidence>
<evidence type="ECO:0000313" key="1">
    <source>
        <dbReference type="EnsemblPlants" id="TuG1812G0600002712.01.T01"/>
    </source>
</evidence>
<dbReference type="Gramene" id="TuG1812G0600002712.01.T01">
    <property type="protein sequence ID" value="TuG1812G0600002712.01.T01"/>
    <property type="gene ID" value="TuG1812G0600002712.01"/>
</dbReference>
<reference evidence="2" key="1">
    <citation type="journal article" date="2013" name="Nature">
        <title>Draft genome of the wheat A-genome progenitor Triticum urartu.</title>
        <authorList>
            <person name="Ling H.Q."/>
            <person name="Zhao S."/>
            <person name="Liu D."/>
            <person name="Wang J."/>
            <person name="Sun H."/>
            <person name="Zhang C."/>
            <person name="Fan H."/>
            <person name="Li D."/>
            <person name="Dong L."/>
            <person name="Tao Y."/>
            <person name="Gao C."/>
            <person name="Wu H."/>
            <person name="Li Y."/>
            <person name="Cui Y."/>
            <person name="Guo X."/>
            <person name="Zheng S."/>
            <person name="Wang B."/>
            <person name="Yu K."/>
            <person name="Liang Q."/>
            <person name="Yang W."/>
            <person name="Lou X."/>
            <person name="Chen J."/>
            <person name="Feng M."/>
            <person name="Jian J."/>
            <person name="Zhang X."/>
            <person name="Luo G."/>
            <person name="Jiang Y."/>
            <person name="Liu J."/>
            <person name="Wang Z."/>
            <person name="Sha Y."/>
            <person name="Zhang B."/>
            <person name="Wu H."/>
            <person name="Tang D."/>
            <person name="Shen Q."/>
            <person name="Xue P."/>
            <person name="Zou S."/>
            <person name="Wang X."/>
            <person name="Liu X."/>
            <person name="Wang F."/>
            <person name="Yang Y."/>
            <person name="An X."/>
            <person name="Dong Z."/>
            <person name="Zhang K."/>
            <person name="Zhang X."/>
            <person name="Luo M.C."/>
            <person name="Dvorak J."/>
            <person name="Tong Y."/>
            <person name="Wang J."/>
            <person name="Yang H."/>
            <person name="Li Z."/>
            <person name="Wang D."/>
            <person name="Zhang A."/>
            <person name="Wang J."/>
        </authorList>
    </citation>
    <scope>NUCLEOTIDE SEQUENCE</scope>
    <source>
        <strain evidence="2">cv. G1812</strain>
    </source>
</reference>
<keyword evidence="2" id="KW-1185">Reference proteome</keyword>
<dbReference type="Proteomes" id="UP000015106">
    <property type="component" value="Chromosome 6"/>
</dbReference>
<dbReference type="PANTHER" id="PTHR33116:SF86">
    <property type="entry name" value="REVERSE TRANSCRIPTASE DOMAIN-CONTAINING PROTEIN"/>
    <property type="match status" value="1"/>
</dbReference>
<accession>A0A8R7QUK2</accession>
<dbReference type="PANTHER" id="PTHR33116">
    <property type="entry name" value="REVERSE TRANSCRIPTASE ZINC-BINDING DOMAIN-CONTAINING PROTEIN-RELATED-RELATED"/>
    <property type="match status" value="1"/>
</dbReference>
<protein>
    <recommendedName>
        <fullName evidence="3">Reverse transcriptase domain-containing protein</fullName>
    </recommendedName>
</protein>
<evidence type="ECO:0000313" key="2">
    <source>
        <dbReference type="Proteomes" id="UP000015106"/>
    </source>
</evidence>
<organism evidence="1 2">
    <name type="scientific">Triticum urartu</name>
    <name type="common">Red wild einkorn</name>
    <name type="synonym">Crithodium urartu</name>
    <dbReference type="NCBI Taxonomy" id="4572"/>
    <lineage>
        <taxon>Eukaryota</taxon>
        <taxon>Viridiplantae</taxon>
        <taxon>Streptophyta</taxon>
        <taxon>Embryophyta</taxon>
        <taxon>Tracheophyta</taxon>
        <taxon>Spermatophyta</taxon>
        <taxon>Magnoliopsida</taxon>
        <taxon>Liliopsida</taxon>
        <taxon>Poales</taxon>
        <taxon>Poaceae</taxon>
        <taxon>BOP clade</taxon>
        <taxon>Pooideae</taxon>
        <taxon>Triticodae</taxon>
        <taxon>Triticeae</taxon>
        <taxon>Triticinae</taxon>
        <taxon>Triticum</taxon>
    </lineage>
</organism>
<reference evidence="1" key="3">
    <citation type="submission" date="2022-06" db="UniProtKB">
        <authorList>
            <consortium name="EnsemblPlants"/>
        </authorList>
    </citation>
    <scope>IDENTIFICATION</scope>
</reference>
<proteinExistence type="predicted"/>
<dbReference type="AlphaFoldDB" id="A0A8R7QUK2"/>